<accession>A0A939KM00</accession>
<dbReference type="GO" id="GO:0016747">
    <property type="term" value="F:acyltransferase activity, transferring groups other than amino-acyl groups"/>
    <property type="evidence" value="ECO:0007669"/>
    <property type="project" value="InterPro"/>
</dbReference>
<dbReference type="Proteomes" id="UP000664218">
    <property type="component" value="Unassembled WGS sequence"/>
</dbReference>
<sequence length="187" mass="22441">MKVIIKDEKIMIRHLRDCRNDYSLLMMWLSDLDVCEYYERRTKPFSYEMVLEKFQERARGLDPVAVGIIEYEKYPIGFVQFYETETDEYHECDVIDRSKFIRSYGMDIVIGDKNYWNRGIGSHTIVLLSEYLFSEKKAELLLIAPQTWNKRAIRCYEKCGFRKLKIIKDMELHDDEYRDGVLMAKTI</sequence>
<evidence type="ECO:0000313" key="2">
    <source>
        <dbReference type="EMBL" id="MBO1266190.1"/>
    </source>
</evidence>
<comment type="caution">
    <text evidence="2">The sequence shown here is derived from an EMBL/GenBank/DDBJ whole genome shotgun (WGS) entry which is preliminary data.</text>
</comment>
<dbReference type="InterPro" id="IPR016181">
    <property type="entry name" value="Acyl_CoA_acyltransferase"/>
</dbReference>
<dbReference type="PANTHER" id="PTHR43415:SF3">
    <property type="entry name" value="GNAT-FAMILY ACETYLTRANSFERASE"/>
    <property type="match status" value="1"/>
</dbReference>
<evidence type="ECO:0000259" key="1">
    <source>
        <dbReference type="PROSITE" id="PS51186"/>
    </source>
</evidence>
<dbReference type="EMBL" id="JAFNJU010000013">
    <property type="protein sequence ID" value="MBO1266190.1"/>
    <property type="molecule type" value="Genomic_DNA"/>
</dbReference>
<dbReference type="AlphaFoldDB" id="A0A939KM00"/>
<dbReference type="SUPFAM" id="SSF55729">
    <property type="entry name" value="Acyl-CoA N-acyltransferases (Nat)"/>
    <property type="match status" value="1"/>
</dbReference>
<dbReference type="RefSeq" id="WP_207600714.1">
    <property type="nucleotide sequence ID" value="NZ_JAFNJU010000013.1"/>
</dbReference>
<keyword evidence="3" id="KW-1185">Reference proteome</keyword>
<proteinExistence type="predicted"/>
<dbReference type="PROSITE" id="PS51186">
    <property type="entry name" value="GNAT"/>
    <property type="match status" value="1"/>
</dbReference>
<gene>
    <name evidence="2" type="ORF">J3A84_14230</name>
</gene>
<dbReference type="PANTHER" id="PTHR43415">
    <property type="entry name" value="SPERMIDINE N(1)-ACETYLTRANSFERASE"/>
    <property type="match status" value="1"/>
</dbReference>
<dbReference type="InterPro" id="IPR000182">
    <property type="entry name" value="GNAT_dom"/>
</dbReference>
<dbReference type="Pfam" id="PF13523">
    <property type="entry name" value="Acetyltransf_8"/>
    <property type="match status" value="1"/>
</dbReference>
<dbReference type="Gene3D" id="3.40.630.30">
    <property type="match status" value="1"/>
</dbReference>
<evidence type="ECO:0000313" key="3">
    <source>
        <dbReference type="Proteomes" id="UP000664218"/>
    </source>
</evidence>
<protein>
    <submittedName>
        <fullName evidence="2">GNAT family N-acetyltransferase</fullName>
    </submittedName>
</protein>
<feature type="domain" description="N-acetyltransferase" evidence="1">
    <location>
        <begin position="10"/>
        <end position="187"/>
    </location>
</feature>
<name>A0A939KM00_9CLOT</name>
<reference evidence="2" key="1">
    <citation type="submission" date="2021-03" db="EMBL/GenBank/DDBJ databases">
        <title>Proteiniclasticum marinus sp. nov., isolated from tidal flat sediment.</title>
        <authorList>
            <person name="Namirimu T."/>
            <person name="Yang J.-A."/>
            <person name="Yang S.-H."/>
            <person name="Kim Y.-J."/>
            <person name="Kwon K.K."/>
        </authorList>
    </citation>
    <scope>NUCLEOTIDE SEQUENCE</scope>
    <source>
        <strain evidence="2">SCR006</strain>
    </source>
</reference>
<organism evidence="2 3">
    <name type="scientific">Proteiniclasticum aestuarii</name>
    <dbReference type="NCBI Taxonomy" id="2817862"/>
    <lineage>
        <taxon>Bacteria</taxon>
        <taxon>Bacillati</taxon>
        <taxon>Bacillota</taxon>
        <taxon>Clostridia</taxon>
        <taxon>Eubacteriales</taxon>
        <taxon>Clostridiaceae</taxon>
        <taxon>Proteiniclasticum</taxon>
    </lineage>
</organism>